<feature type="transmembrane region" description="Helical" evidence="2">
    <location>
        <begin position="208"/>
        <end position="231"/>
    </location>
</feature>
<evidence type="ECO:0000313" key="4">
    <source>
        <dbReference type="Proteomes" id="UP000824782"/>
    </source>
</evidence>
<evidence type="ECO:0000313" key="3">
    <source>
        <dbReference type="EMBL" id="KAG8594487.1"/>
    </source>
</evidence>
<protein>
    <submittedName>
        <fullName evidence="3">Uncharacterized protein</fullName>
    </submittedName>
</protein>
<keyword evidence="4" id="KW-1185">Reference proteome</keyword>
<keyword evidence="2" id="KW-0472">Membrane</keyword>
<dbReference type="SUPFAM" id="SSF57184">
    <property type="entry name" value="Growth factor receptor domain"/>
    <property type="match status" value="1"/>
</dbReference>
<dbReference type="InterPro" id="IPR006212">
    <property type="entry name" value="Furin_repeat"/>
</dbReference>
<organism evidence="3 4">
    <name type="scientific">Engystomops pustulosus</name>
    <name type="common">Tungara frog</name>
    <name type="synonym">Physalaemus pustulosus</name>
    <dbReference type="NCBI Taxonomy" id="76066"/>
    <lineage>
        <taxon>Eukaryota</taxon>
        <taxon>Metazoa</taxon>
        <taxon>Chordata</taxon>
        <taxon>Craniata</taxon>
        <taxon>Vertebrata</taxon>
        <taxon>Euteleostomi</taxon>
        <taxon>Amphibia</taxon>
        <taxon>Batrachia</taxon>
        <taxon>Anura</taxon>
        <taxon>Neobatrachia</taxon>
        <taxon>Hyloidea</taxon>
        <taxon>Leptodactylidae</taxon>
        <taxon>Leiuperinae</taxon>
        <taxon>Engystomops</taxon>
    </lineage>
</organism>
<comment type="caution">
    <text evidence="3">The sequence shown here is derived from an EMBL/GenBank/DDBJ whole genome shotgun (WGS) entry which is preliminary data.</text>
</comment>
<keyword evidence="2" id="KW-1133">Transmembrane helix</keyword>
<dbReference type="Gene3D" id="2.10.220.10">
    <property type="entry name" value="Hormone Receptor, Insulin-like Growth Factor Receptor 1, Chain A, domain 2"/>
    <property type="match status" value="1"/>
</dbReference>
<dbReference type="CDD" id="cd00064">
    <property type="entry name" value="FU"/>
    <property type="match status" value="1"/>
</dbReference>
<evidence type="ECO:0000256" key="2">
    <source>
        <dbReference type="SAM" id="Phobius"/>
    </source>
</evidence>
<proteinExistence type="predicted"/>
<dbReference type="EMBL" id="WNYA01000001">
    <property type="protein sequence ID" value="KAG8594487.1"/>
    <property type="molecule type" value="Genomic_DNA"/>
</dbReference>
<gene>
    <name evidence="3" type="ORF">GDO81_001220</name>
</gene>
<dbReference type="SMART" id="SM00261">
    <property type="entry name" value="FU"/>
    <property type="match status" value="2"/>
</dbReference>
<dbReference type="InterPro" id="IPR009030">
    <property type="entry name" value="Growth_fac_rcpt_cys_sf"/>
</dbReference>
<dbReference type="AlphaFoldDB" id="A0AAV7DCZ9"/>
<accession>A0AAV7DCZ9</accession>
<evidence type="ECO:0000256" key="1">
    <source>
        <dbReference type="SAM" id="MobiDB-lite"/>
    </source>
</evidence>
<sequence length="235" mass="25832">MSAEISSPACRPPPRGPRPHQQGPLGRKFITWGHPYCWVWYIGLKGFGPSRTHLMSIVCNTFLSGSSAPRSHTGLLYSFVLILYGTNENLMARKIGSGLSECVNRDPSGACQECELPFYIYGNVCIIHCPPKYFKDLQKVKTLEKESHNTKRVCAPCHPSCHTCSGDSASNCTSCPLFSTHDKDHWSCSQVDFNKAYSSNAGFAKPPGITLVAAIGIAVSEYVLLYVHLFLTTVP</sequence>
<name>A0AAV7DCZ9_ENGPU</name>
<dbReference type="Proteomes" id="UP000824782">
    <property type="component" value="Unassembled WGS sequence"/>
</dbReference>
<reference evidence="3" key="1">
    <citation type="thesis" date="2020" institute="ProQuest LLC" country="789 East Eisenhower Parkway, Ann Arbor, MI, USA">
        <title>Comparative Genomics and Chromosome Evolution.</title>
        <authorList>
            <person name="Mudd A.B."/>
        </authorList>
    </citation>
    <scope>NUCLEOTIDE SEQUENCE</scope>
    <source>
        <strain evidence="3">237g6f4</strain>
        <tissue evidence="3">Blood</tissue>
    </source>
</reference>
<keyword evidence="2" id="KW-0812">Transmembrane</keyword>
<feature type="region of interest" description="Disordered" evidence="1">
    <location>
        <begin position="1"/>
        <end position="24"/>
    </location>
</feature>